<feature type="region of interest" description="Disordered" evidence="6">
    <location>
        <begin position="29"/>
        <end position="48"/>
    </location>
</feature>
<keyword evidence="2" id="KW-0732">Signal</keyword>
<gene>
    <name evidence="7" type="ORF">F9U64_11770</name>
</gene>
<dbReference type="PROSITE" id="PS51257">
    <property type="entry name" value="PROKAR_LIPOPROTEIN"/>
    <property type="match status" value="1"/>
</dbReference>
<evidence type="ECO:0000256" key="4">
    <source>
        <dbReference type="ARBA" id="ARBA00023139"/>
    </source>
</evidence>
<dbReference type="InterPro" id="IPR050490">
    <property type="entry name" value="Bact_solute-bd_prot1"/>
</dbReference>
<dbReference type="AlphaFoldDB" id="A0A7C8KRJ3"/>
<evidence type="ECO:0000313" key="8">
    <source>
        <dbReference type="Proteomes" id="UP000480246"/>
    </source>
</evidence>
<name>A0A7C8KRJ3_9BACI</name>
<keyword evidence="4" id="KW-0564">Palmitate</keyword>
<dbReference type="Proteomes" id="UP000480246">
    <property type="component" value="Unassembled WGS sequence"/>
</dbReference>
<evidence type="ECO:0000256" key="5">
    <source>
        <dbReference type="ARBA" id="ARBA00023288"/>
    </source>
</evidence>
<accession>A0A7C8KRJ3</accession>
<dbReference type="SUPFAM" id="SSF53850">
    <property type="entry name" value="Periplasmic binding protein-like II"/>
    <property type="match status" value="1"/>
</dbReference>
<dbReference type="RefSeq" id="WP_153403617.1">
    <property type="nucleotide sequence ID" value="NZ_ML762431.1"/>
</dbReference>
<evidence type="ECO:0000256" key="2">
    <source>
        <dbReference type="ARBA" id="ARBA00022729"/>
    </source>
</evidence>
<dbReference type="PANTHER" id="PTHR43649">
    <property type="entry name" value="ARABINOSE-BINDING PROTEIN-RELATED"/>
    <property type="match status" value="1"/>
</dbReference>
<feature type="compositionally biased region" description="Polar residues" evidence="6">
    <location>
        <begin position="33"/>
        <end position="42"/>
    </location>
</feature>
<keyword evidence="5" id="KW-0449">Lipoprotein</keyword>
<evidence type="ECO:0000256" key="6">
    <source>
        <dbReference type="SAM" id="MobiDB-lite"/>
    </source>
</evidence>
<dbReference type="EMBL" id="WEID01000057">
    <property type="protein sequence ID" value="KAB8133583.1"/>
    <property type="molecule type" value="Genomic_DNA"/>
</dbReference>
<keyword evidence="3" id="KW-0472">Membrane</keyword>
<dbReference type="OrthoDB" id="9787283at2"/>
<evidence type="ECO:0000256" key="3">
    <source>
        <dbReference type="ARBA" id="ARBA00023136"/>
    </source>
</evidence>
<evidence type="ECO:0000256" key="1">
    <source>
        <dbReference type="ARBA" id="ARBA00022475"/>
    </source>
</evidence>
<keyword evidence="8" id="KW-1185">Reference proteome</keyword>
<dbReference type="Pfam" id="PF01547">
    <property type="entry name" value="SBP_bac_1"/>
    <property type="match status" value="1"/>
</dbReference>
<sequence>MSISIKKNLLYGLFISLFVFILTGCASEEETSNDNQENSNNTEKSEEDGPLQFEMMAGLFSEVPDMDNEFFSTLQEETKAELEMIWVPDAEYDTRFDLVLASGDIPEVIWQIDFTKPTLLQSIDQGAFWDLAPFLGDFSEFPNLKNNLTPGVWDYVTRDGQIWGVPRSRALIEPGIKMRKDWLEKYDIPIPTTLEEYKEALSVIADNDPSGQGTIGIAEGVNGPLMIAFGAATPTYNEEGGMIKDILTPQYTDMVEWLNGLYEEGLIAEEFSGLNGFQKQDMLRSGRLASYTYSIYRDFPWTEDIKKVQPEGELMTLPPLEGPGGHTALLATGSSGAFYISKKVPEEKVMKILQYFEKTASEEMTELAYYGVEGVHHEVKDGMKVLNDLGTEQINTTSMQPFTPAYKKWAEVHYPGVSKEENLAKQEEVKGYEELGKQNPFDWLYSSTWVNVWPNYQSEFDSKVTQAIVGDISMEEFKAYVEELRNDPEIKQAFEEFAASYEPYKERELSLDSE</sequence>
<evidence type="ECO:0000313" key="7">
    <source>
        <dbReference type="EMBL" id="KAB8133583.1"/>
    </source>
</evidence>
<protein>
    <submittedName>
        <fullName evidence="7">Extracellular solute-binding protein</fullName>
    </submittedName>
</protein>
<organism evidence="7 8">
    <name type="scientific">Gracilibacillus oryzae</name>
    <dbReference type="NCBI Taxonomy" id="1672701"/>
    <lineage>
        <taxon>Bacteria</taxon>
        <taxon>Bacillati</taxon>
        <taxon>Bacillota</taxon>
        <taxon>Bacilli</taxon>
        <taxon>Bacillales</taxon>
        <taxon>Bacillaceae</taxon>
        <taxon>Gracilibacillus</taxon>
    </lineage>
</organism>
<dbReference type="InterPro" id="IPR006059">
    <property type="entry name" value="SBP"/>
</dbReference>
<dbReference type="PANTHER" id="PTHR43649:SF33">
    <property type="entry name" value="POLYGALACTURONAN_RHAMNOGALACTURONAN-BINDING PROTEIN YTCQ"/>
    <property type="match status" value="1"/>
</dbReference>
<dbReference type="Gene3D" id="3.40.190.10">
    <property type="entry name" value="Periplasmic binding protein-like II"/>
    <property type="match status" value="2"/>
</dbReference>
<keyword evidence="1" id="KW-1003">Cell membrane</keyword>
<comment type="caution">
    <text evidence="7">The sequence shown here is derived from an EMBL/GenBank/DDBJ whole genome shotgun (WGS) entry which is preliminary data.</text>
</comment>
<proteinExistence type="predicted"/>
<reference evidence="7 8" key="1">
    <citation type="submission" date="2019-10" db="EMBL/GenBank/DDBJ databases">
        <title>Gracilibacillus sp. nov. isolated from rice seeds.</title>
        <authorList>
            <person name="He S."/>
        </authorList>
    </citation>
    <scope>NUCLEOTIDE SEQUENCE [LARGE SCALE GENOMIC DNA]</scope>
    <source>
        <strain evidence="7 8">TD8</strain>
    </source>
</reference>